<dbReference type="Proteomes" id="UP001500840">
    <property type="component" value="Unassembled WGS sequence"/>
</dbReference>
<comment type="similarity">
    <text evidence="1">Belongs to the LysR transcriptional regulatory family.</text>
</comment>
<dbReference type="Gene3D" id="3.40.190.290">
    <property type="match status" value="1"/>
</dbReference>
<dbReference type="Pfam" id="PF03466">
    <property type="entry name" value="LysR_substrate"/>
    <property type="match status" value="1"/>
</dbReference>
<dbReference type="Pfam" id="PF00126">
    <property type="entry name" value="HTH_1"/>
    <property type="match status" value="1"/>
</dbReference>
<dbReference type="PROSITE" id="PS50931">
    <property type="entry name" value="HTH_LYSR"/>
    <property type="match status" value="1"/>
</dbReference>
<evidence type="ECO:0000256" key="1">
    <source>
        <dbReference type="ARBA" id="ARBA00009437"/>
    </source>
</evidence>
<dbReference type="EMBL" id="BAABGA010000050">
    <property type="protein sequence ID" value="GAA4460728.1"/>
    <property type="molecule type" value="Genomic_DNA"/>
</dbReference>
<feature type="domain" description="HTH lysR-type" evidence="5">
    <location>
        <begin position="18"/>
        <end position="75"/>
    </location>
</feature>
<dbReference type="InterPro" id="IPR005119">
    <property type="entry name" value="LysR_subst-bd"/>
</dbReference>
<dbReference type="Gene3D" id="1.10.10.10">
    <property type="entry name" value="Winged helix-like DNA-binding domain superfamily/Winged helix DNA-binding domain"/>
    <property type="match status" value="1"/>
</dbReference>
<dbReference type="SUPFAM" id="SSF53850">
    <property type="entry name" value="Periplasmic binding protein-like II"/>
    <property type="match status" value="1"/>
</dbReference>
<evidence type="ECO:0000259" key="5">
    <source>
        <dbReference type="PROSITE" id="PS50931"/>
    </source>
</evidence>
<evidence type="ECO:0000313" key="6">
    <source>
        <dbReference type="EMBL" id="GAA4460728.1"/>
    </source>
</evidence>
<accession>A0ABP8N6D2</accession>
<dbReference type="PANTHER" id="PTHR30126:SF40">
    <property type="entry name" value="HTH-TYPE TRANSCRIPTIONAL REGULATOR GLTR"/>
    <property type="match status" value="1"/>
</dbReference>
<comment type="caution">
    <text evidence="6">The sequence shown here is derived from an EMBL/GenBank/DDBJ whole genome shotgun (WGS) entry which is preliminary data.</text>
</comment>
<protein>
    <submittedName>
        <fullName evidence="6">CysB family HTH-type transcriptional regulator</fullName>
    </submittedName>
</protein>
<dbReference type="InterPro" id="IPR036388">
    <property type="entry name" value="WH-like_DNA-bd_sf"/>
</dbReference>
<dbReference type="InterPro" id="IPR036390">
    <property type="entry name" value="WH_DNA-bd_sf"/>
</dbReference>
<dbReference type="CDD" id="cd05466">
    <property type="entry name" value="PBP2_LTTR_substrate"/>
    <property type="match status" value="1"/>
</dbReference>
<dbReference type="InterPro" id="IPR000847">
    <property type="entry name" value="LysR_HTH_N"/>
</dbReference>
<evidence type="ECO:0000256" key="2">
    <source>
        <dbReference type="ARBA" id="ARBA00023015"/>
    </source>
</evidence>
<keyword evidence="3" id="KW-0238">DNA-binding</keyword>
<evidence type="ECO:0000313" key="7">
    <source>
        <dbReference type="Proteomes" id="UP001500840"/>
    </source>
</evidence>
<evidence type="ECO:0000256" key="3">
    <source>
        <dbReference type="ARBA" id="ARBA00023125"/>
    </source>
</evidence>
<name>A0ABP8N6D2_9BACT</name>
<evidence type="ECO:0000256" key="4">
    <source>
        <dbReference type="ARBA" id="ARBA00023163"/>
    </source>
</evidence>
<organism evidence="6 7">
    <name type="scientific">Novipirellula rosea</name>
    <dbReference type="NCBI Taxonomy" id="1031540"/>
    <lineage>
        <taxon>Bacteria</taxon>
        <taxon>Pseudomonadati</taxon>
        <taxon>Planctomycetota</taxon>
        <taxon>Planctomycetia</taxon>
        <taxon>Pirellulales</taxon>
        <taxon>Pirellulaceae</taxon>
        <taxon>Novipirellula</taxon>
    </lineage>
</organism>
<dbReference type="SUPFAM" id="SSF46785">
    <property type="entry name" value="Winged helix' DNA-binding domain"/>
    <property type="match status" value="1"/>
</dbReference>
<proteinExistence type="inferred from homology"/>
<dbReference type="PANTHER" id="PTHR30126">
    <property type="entry name" value="HTH-TYPE TRANSCRIPTIONAL REGULATOR"/>
    <property type="match status" value="1"/>
</dbReference>
<keyword evidence="4" id="KW-0804">Transcription</keyword>
<sequence length="311" mass="34331">MVGVMKQSTGSPSRASELSVQQLQTFQCVYERGGYAAAAREMDLSVPTVWQHIQTLQRLYRTDLFEKSGRGVVATAMAAKLYAQVTELLAGLDSTFDLAEDKESDSRPITIVAGVRMMMEEIASPLQQFRQTWNNPLVLREGNNQVAEELILSGEADLALTLEPENENASPLIQFEPAYLVEFLAICKKGHPFAVAANSTLRELVKHDLVVTRPGTHGRDALDHTLHRERLTANVVAETDNSGFTIACVRAGLGVGVLAGRPQGELCRRLVVTSLRRHLGERQIVFMWRKGRLLSPPILSLVDTIKRCNVG</sequence>
<keyword evidence="7" id="KW-1185">Reference proteome</keyword>
<reference evidence="7" key="1">
    <citation type="journal article" date="2019" name="Int. J. Syst. Evol. Microbiol.">
        <title>The Global Catalogue of Microorganisms (GCM) 10K type strain sequencing project: providing services to taxonomists for standard genome sequencing and annotation.</title>
        <authorList>
            <consortium name="The Broad Institute Genomics Platform"/>
            <consortium name="The Broad Institute Genome Sequencing Center for Infectious Disease"/>
            <person name="Wu L."/>
            <person name="Ma J."/>
        </authorList>
    </citation>
    <scope>NUCLEOTIDE SEQUENCE [LARGE SCALE GENOMIC DNA]</scope>
    <source>
        <strain evidence="7">JCM 17759</strain>
    </source>
</reference>
<gene>
    <name evidence="6" type="ORF">GCM10023156_42060</name>
</gene>
<keyword evidence="2" id="KW-0805">Transcription regulation</keyword>